<dbReference type="Proteomes" id="UP000183868">
    <property type="component" value="Chromosome"/>
</dbReference>
<protein>
    <recommendedName>
        <fullName evidence="7">L-glutamate gamma-semialdehyde dehydrogenase</fullName>
        <ecNumber evidence="3">1.2.1.88</ecNumber>
    </recommendedName>
    <alternativeName>
        <fullName evidence="7">L-glutamate gamma-semialdehyde dehydrogenase</fullName>
    </alternativeName>
</protein>
<reference evidence="10 13" key="2">
    <citation type="submission" date="2016-11" db="EMBL/GenBank/DDBJ databases">
        <title>Genomic analysis of Caldithrix abyssi and proposal of a novel bacterial phylum Caldithrichaeota.</title>
        <authorList>
            <person name="Kublanov I."/>
            <person name="Sigalova O."/>
            <person name="Gavrilov S."/>
            <person name="Lebedinsky A."/>
            <person name="Ivanova N."/>
            <person name="Daum C."/>
            <person name="Reddy T."/>
            <person name="Klenk H.P."/>
            <person name="Goker M."/>
            <person name="Reva O."/>
            <person name="Miroshnichenko M."/>
            <person name="Kyprides N."/>
            <person name="Woyke T."/>
            <person name="Gelfand M."/>
        </authorList>
    </citation>
    <scope>NUCLEOTIDE SEQUENCE [LARGE SCALE GENOMIC DNA]</scope>
    <source>
        <strain evidence="10 13">LF13</strain>
    </source>
</reference>
<dbReference type="GO" id="GO:0004657">
    <property type="term" value="F:proline dehydrogenase activity"/>
    <property type="evidence" value="ECO:0007669"/>
    <property type="project" value="UniProtKB-ARBA"/>
</dbReference>
<evidence type="ECO:0000256" key="8">
    <source>
        <dbReference type="ARBA" id="ARBA00048142"/>
    </source>
</evidence>
<keyword evidence="4" id="KW-0560">Oxidoreductase</keyword>
<comment type="catalytic activity">
    <reaction evidence="8">
        <text>L-glutamate 5-semialdehyde + NAD(+) + H2O = L-glutamate + NADH + 2 H(+)</text>
        <dbReference type="Rhea" id="RHEA:30235"/>
        <dbReference type="ChEBI" id="CHEBI:15377"/>
        <dbReference type="ChEBI" id="CHEBI:15378"/>
        <dbReference type="ChEBI" id="CHEBI:29985"/>
        <dbReference type="ChEBI" id="CHEBI:57540"/>
        <dbReference type="ChEBI" id="CHEBI:57945"/>
        <dbReference type="ChEBI" id="CHEBI:58066"/>
        <dbReference type="EC" id="1.2.1.88"/>
    </reaction>
</comment>
<reference evidence="11 12" key="1">
    <citation type="submission" date="2011-09" db="EMBL/GenBank/DDBJ databases">
        <title>The permanent draft genome of Caldithrix abyssi DSM 13497.</title>
        <authorList>
            <consortium name="US DOE Joint Genome Institute (JGI-PGF)"/>
            <person name="Lucas S."/>
            <person name="Han J."/>
            <person name="Lapidus A."/>
            <person name="Bruce D."/>
            <person name="Goodwin L."/>
            <person name="Pitluck S."/>
            <person name="Peters L."/>
            <person name="Kyrpides N."/>
            <person name="Mavromatis K."/>
            <person name="Ivanova N."/>
            <person name="Mikhailova N."/>
            <person name="Chertkov O."/>
            <person name="Detter J.C."/>
            <person name="Tapia R."/>
            <person name="Han C."/>
            <person name="Land M."/>
            <person name="Hauser L."/>
            <person name="Markowitz V."/>
            <person name="Cheng J.-F."/>
            <person name="Hugenholtz P."/>
            <person name="Woyke T."/>
            <person name="Wu D."/>
            <person name="Spring S."/>
            <person name="Brambilla E."/>
            <person name="Klenk H.-P."/>
            <person name="Eisen J.A."/>
        </authorList>
    </citation>
    <scope>NUCLEOTIDE SEQUENCE [LARGE SCALE GENOMIC DNA]</scope>
    <source>
        <strain evidence="11 12">DSM 13497</strain>
    </source>
</reference>
<evidence type="ECO:0000256" key="4">
    <source>
        <dbReference type="ARBA" id="ARBA00023002"/>
    </source>
</evidence>
<dbReference type="InterPro" id="IPR005931">
    <property type="entry name" value="P5CDH/ALDH4A1"/>
</dbReference>
<evidence type="ECO:0000313" key="11">
    <source>
        <dbReference type="EMBL" id="EHO39742.1"/>
    </source>
</evidence>
<evidence type="ECO:0000313" key="13">
    <source>
        <dbReference type="Proteomes" id="UP000183868"/>
    </source>
</evidence>
<keyword evidence="6" id="KW-0642">Proline metabolism</keyword>
<dbReference type="Gene3D" id="3.40.309.10">
    <property type="entry name" value="Aldehyde Dehydrogenase, Chain A, domain 2"/>
    <property type="match status" value="1"/>
</dbReference>
<evidence type="ECO:0000256" key="3">
    <source>
        <dbReference type="ARBA" id="ARBA00012884"/>
    </source>
</evidence>
<dbReference type="InterPro" id="IPR015590">
    <property type="entry name" value="Aldehyde_DH_dom"/>
</dbReference>
<dbReference type="FunFam" id="3.40.309.10:FF:000005">
    <property type="entry name" value="1-pyrroline-5-carboxylate dehydrogenase 1"/>
    <property type="match status" value="1"/>
</dbReference>
<evidence type="ECO:0000259" key="9">
    <source>
        <dbReference type="Pfam" id="PF00171"/>
    </source>
</evidence>
<dbReference type="PaxDb" id="880073-Calab_0088"/>
<evidence type="ECO:0000256" key="5">
    <source>
        <dbReference type="ARBA" id="ARBA00023027"/>
    </source>
</evidence>
<comment type="similarity">
    <text evidence="2">Belongs to the aldehyde dehydrogenase family.</text>
</comment>
<dbReference type="STRING" id="880073.Cabys_2873"/>
<dbReference type="SUPFAM" id="SSF53720">
    <property type="entry name" value="ALDH-like"/>
    <property type="match status" value="1"/>
</dbReference>
<dbReference type="GO" id="GO:0010133">
    <property type="term" value="P:L-proline catabolic process to L-glutamate"/>
    <property type="evidence" value="ECO:0007669"/>
    <property type="project" value="UniProtKB-UniPathway"/>
</dbReference>
<dbReference type="KEGG" id="caby:Cabys_2873"/>
<dbReference type="NCBIfam" id="TIGR01236">
    <property type="entry name" value="D1pyr5carbox1"/>
    <property type="match status" value="1"/>
</dbReference>
<dbReference type="EC" id="1.2.1.88" evidence="3"/>
<dbReference type="OrthoDB" id="9762913at2"/>
<feature type="domain" description="Aldehyde dehydrogenase" evidence="9">
    <location>
        <begin position="57"/>
        <end position="514"/>
    </location>
</feature>
<dbReference type="AlphaFoldDB" id="H1XXR9"/>
<dbReference type="PANTHER" id="PTHR42862:SF1">
    <property type="entry name" value="DELTA-1-PYRROLINE-5-CARBOXYLATE DEHYDROGENASE 2, ISOFORM A-RELATED"/>
    <property type="match status" value="1"/>
</dbReference>
<dbReference type="InterPro" id="IPR050485">
    <property type="entry name" value="Proline_metab_enzyme"/>
</dbReference>
<dbReference type="eggNOG" id="COG1012">
    <property type="taxonomic scope" value="Bacteria"/>
</dbReference>
<evidence type="ECO:0000256" key="1">
    <source>
        <dbReference type="ARBA" id="ARBA00004786"/>
    </source>
</evidence>
<dbReference type="InterPro" id="IPR016163">
    <property type="entry name" value="Ald_DH_C"/>
</dbReference>
<dbReference type="InterPro" id="IPR016162">
    <property type="entry name" value="Ald_DH_N"/>
</dbReference>
<dbReference type="InterPro" id="IPR016161">
    <property type="entry name" value="Ald_DH/histidinol_DH"/>
</dbReference>
<dbReference type="Pfam" id="PF00171">
    <property type="entry name" value="Aldedh"/>
    <property type="match status" value="1"/>
</dbReference>
<dbReference type="Proteomes" id="UP000004671">
    <property type="component" value="Chromosome"/>
</dbReference>
<name>H1XXR9_CALAY</name>
<dbReference type="RefSeq" id="WP_006926614.1">
    <property type="nucleotide sequence ID" value="NZ_CM001402.1"/>
</dbReference>
<dbReference type="GO" id="GO:0009898">
    <property type="term" value="C:cytoplasmic side of plasma membrane"/>
    <property type="evidence" value="ECO:0007669"/>
    <property type="project" value="TreeGrafter"/>
</dbReference>
<evidence type="ECO:0000313" key="10">
    <source>
        <dbReference type="EMBL" id="APF19621.1"/>
    </source>
</evidence>
<dbReference type="EMBL" id="CP018099">
    <property type="protein sequence ID" value="APF19621.1"/>
    <property type="molecule type" value="Genomic_DNA"/>
</dbReference>
<evidence type="ECO:0000313" key="12">
    <source>
        <dbReference type="Proteomes" id="UP000004671"/>
    </source>
</evidence>
<dbReference type="Gene3D" id="3.40.605.10">
    <property type="entry name" value="Aldehyde Dehydrogenase, Chain A, domain 1"/>
    <property type="match status" value="1"/>
</dbReference>
<dbReference type="HOGENOM" id="CLU_005391_4_1_0"/>
<keyword evidence="12" id="KW-1185">Reference proteome</keyword>
<dbReference type="PROSITE" id="PS00070">
    <property type="entry name" value="ALDEHYDE_DEHYDR_CYS"/>
    <property type="match status" value="1"/>
</dbReference>
<accession>H1XXR9</accession>
<dbReference type="FunFam" id="3.40.605.10:FF:000006">
    <property type="entry name" value="1-pyrroline-5-carboxylate dehydrogenase"/>
    <property type="match status" value="1"/>
</dbReference>
<dbReference type="InterPro" id="IPR016160">
    <property type="entry name" value="Ald_DH_CS_CYS"/>
</dbReference>
<comment type="pathway">
    <text evidence="1">Amino-acid degradation; L-proline degradation into L-glutamate; L-glutamate from L-proline: step 2/2.</text>
</comment>
<dbReference type="UniPathway" id="UPA00261">
    <property type="reaction ID" value="UER00374"/>
</dbReference>
<dbReference type="GO" id="GO:0003842">
    <property type="term" value="F:L-glutamate gamma-semialdehyde dehydrogenase activity"/>
    <property type="evidence" value="ECO:0007669"/>
    <property type="project" value="UniProtKB-EC"/>
</dbReference>
<evidence type="ECO:0000256" key="6">
    <source>
        <dbReference type="ARBA" id="ARBA00023062"/>
    </source>
</evidence>
<evidence type="ECO:0000256" key="2">
    <source>
        <dbReference type="ARBA" id="ARBA00009986"/>
    </source>
</evidence>
<sequence>MSNAYFKVPTPVNEPVYDYAPGTPERKALKDKLAELQSQEIEVPLIIGGKEIFTGRTAEMRTPHNHKIKLGVYHKATAKEVQMAIDAALEARKAWAEMPWEDRVAIFLKAADLLAGPWRYTLNAATMLGQSKTAYQSEIDAVAELVDFWRFNTYYMARLMEEQPYSPRGFWNRMEYRPLEGFIFAVTPFNFTSIAGNLPTAPAIVGNVALWKPASSAVYSAYFIMKLLQEAGLPDGVINFIPGSGAQVGDPVLESEHLAGIHFTGSTNTFQAMWRKVGENIHKMKYYPRIVGETGGKDFIFVHPSAKIKPLVVATIRGAFEYQGQKCSAASRMYIPESLWPEFKEMYIEEVKKIKMGEPTDFRNFMTAIIDRGAFETITSYIDYAQKSDEAEIITGGKYDDSKGFFIEPTTIVTTNPRFKTMEEEIFGPVLTIYVYKDEQFEETLELCDNTSPYGLTGAIWAQDRQALRIMSDKLRNAAGNFYINDKPTAAVVGQQPFGGARASGTNDKAGSYLNMIRWMNVRSIKETMVPPEDWTYPFMGDK</sequence>
<dbReference type="CDD" id="cd07123">
    <property type="entry name" value="ALDH_F4-17_P5CDH"/>
    <property type="match status" value="1"/>
</dbReference>
<organism evidence="11 12">
    <name type="scientific">Caldithrix abyssi DSM 13497</name>
    <dbReference type="NCBI Taxonomy" id="880073"/>
    <lineage>
        <taxon>Bacteria</taxon>
        <taxon>Pseudomonadati</taxon>
        <taxon>Calditrichota</taxon>
        <taxon>Calditrichia</taxon>
        <taxon>Calditrichales</taxon>
        <taxon>Calditrichaceae</taxon>
        <taxon>Caldithrix</taxon>
    </lineage>
</organism>
<proteinExistence type="inferred from homology"/>
<evidence type="ECO:0000256" key="7">
    <source>
        <dbReference type="ARBA" id="ARBA00032259"/>
    </source>
</evidence>
<dbReference type="PANTHER" id="PTHR42862">
    <property type="entry name" value="DELTA-1-PYRROLINE-5-CARBOXYLATE DEHYDROGENASE 1, ISOFORM A-RELATED"/>
    <property type="match status" value="1"/>
</dbReference>
<keyword evidence="5" id="KW-0520">NAD</keyword>
<dbReference type="EMBL" id="CM001402">
    <property type="protein sequence ID" value="EHO39742.1"/>
    <property type="molecule type" value="Genomic_DNA"/>
</dbReference>
<gene>
    <name evidence="10" type="ORF">Cabys_2873</name>
    <name evidence="11" type="ORF">Calab_0088</name>
</gene>